<accession>A0A7W8INQ9</accession>
<proteinExistence type="predicted"/>
<keyword evidence="1" id="KW-0732">Signal</keyword>
<organism evidence="2 3">
    <name type="scientific">Tunturiibacter empetritectus</name>
    <dbReference type="NCBI Taxonomy" id="3069691"/>
    <lineage>
        <taxon>Bacteria</taxon>
        <taxon>Pseudomonadati</taxon>
        <taxon>Acidobacteriota</taxon>
        <taxon>Terriglobia</taxon>
        <taxon>Terriglobales</taxon>
        <taxon>Acidobacteriaceae</taxon>
        <taxon>Tunturiibacter</taxon>
    </lineage>
</organism>
<feature type="chain" id="PRO_5030983613" evidence="1">
    <location>
        <begin position="20"/>
        <end position="144"/>
    </location>
</feature>
<name>A0A7W8INQ9_9BACT</name>
<protein>
    <submittedName>
        <fullName evidence="2">Uncharacterized protein</fullName>
    </submittedName>
</protein>
<sequence>MSTAVVIAILLLTYTYAFASDEDNGPTALAALQSKANQAQPRERCFLYAELVSQMTDLAGKQFNSGDSGKASQTLKLVQRYAEKIHIEVADDSKKLRDAELLIRRASFRLTGILSVASYEDRPALEVTLKQLNEIQSELSDARL</sequence>
<evidence type="ECO:0000313" key="2">
    <source>
        <dbReference type="EMBL" id="MBB5319523.1"/>
    </source>
</evidence>
<reference evidence="2" key="1">
    <citation type="submission" date="2020-08" db="EMBL/GenBank/DDBJ databases">
        <title>Genomic Encyclopedia of Type Strains, Phase IV (KMG-V): Genome sequencing to study the core and pangenomes of soil and plant-associated prokaryotes.</title>
        <authorList>
            <person name="Whitman W."/>
        </authorList>
    </citation>
    <scope>NUCLEOTIDE SEQUENCE [LARGE SCALE GENOMIC DNA]</scope>
    <source>
        <strain evidence="2">M8UP27</strain>
    </source>
</reference>
<gene>
    <name evidence="2" type="ORF">HDF09_004232</name>
</gene>
<evidence type="ECO:0000313" key="3">
    <source>
        <dbReference type="Proteomes" id="UP000568106"/>
    </source>
</evidence>
<dbReference type="AlphaFoldDB" id="A0A7W8INQ9"/>
<comment type="caution">
    <text evidence="2">The sequence shown here is derived from an EMBL/GenBank/DDBJ whole genome shotgun (WGS) entry which is preliminary data.</text>
</comment>
<feature type="signal peptide" evidence="1">
    <location>
        <begin position="1"/>
        <end position="19"/>
    </location>
</feature>
<keyword evidence="3" id="KW-1185">Reference proteome</keyword>
<evidence type="ECO:0000256" key="1">
    <source>
        <dbReference type="SAM" id="SignalP"/>
    </source>
</evidence>
<dbReference type="Proteomes" id="UP000568106">
    <property type="component" value="Unassembled WGS sequence"/>
</dbReference>
<dbReference type="EMBL" id="JACHDY010000010">
    <property type="protein sequence ID" value="MBB5319523.1"/>
    <property type="molecule type" value="Genomic_DNA"/>
</dbReference>